<reference evidence="2 3" key="2">
    <citation type="journal article" date="2012" name="PLoS Pathog.">
        <title>Diverse lifestyles and strategies of plant pathogenesis encoded in the genomes of eighteen Dothideomycetes fungi.</title>
        <authorList>
            <person name="Ohm R.A."/>
            <person name="Feau N."/>
            <person name="Henrissat B."/>
            <person name="Schoch C.L."/>
            <person name="Horwitz B.A."/>
            <person name="Barry K.W."/>
            <person name="Condon B.J."/>
            <person name="Copeland A.C."/>
            <person name="Dhillon B."/>
            <person name="Glaser F."/>
            <person name="Hesse C.N."/>
            <person name="Kosti I."/>
            <person name="LaButti K."/>
            <person name="Lindquist E.A."/>
            <person name="Lucas S."/>
            <person name="Salamov A.A."/>
            <person name="Bradshaw R.E."/>
            <person name="Ciuffetti L."/>
            <person name="Hamelin R.C."/>
            <person name="Kema G.H.J."/>
            <person name="Lawrence C."/>
            <person name="Scott J.A."/>
            <person name="Spatafora J.W."/>
            <person name="Turgeon B.G."/>
            <person name="de Wit P.J.G.M."/>
            <person name="Zhong S."/>
            <person name="Goodwin S.B."/>
            <person name="Grigoriev I.V."/>
        </authorList>
    </citation>
    <scope>NUCLEOTIDE SEQUENCE [LARGE SCALE GENOMIC DNA]</scope>
    <source>
        <strain evidence="3">NZE10 / CBS 128990</strain>
    </source>
</reference>
<proteinExistence type="predicted"/>
<dbReference type="HOGENOM" id="CLU_2757745_0_0_1"/>
<evidence type="ECO:0000313" key="2">
    <source>
        <dbReference type="EMBL" id="EME48900.1"/>
    </source>
</evidence>
<protein>
    <submittedName>
        <fullName evidence="2">Uncharacterized protein</fullName>
    </submittedName>
</protein>
<dbReference type="Proteomes" id="UP000016933">
    <property type="component" value="Unassembled WGS sequence"/>
</dbReference>
<dbReference type="EMBL" id="KB446535">
    <property type="protein sequence ID" value="EME48900.1"/>
    <property type="molecule type" value="Genomic_DNA"/>
</dbReference>
<dbReference type="AlphaFoldDB" id="N1Q2M3"/>
<sequence length="70" mass="8046">MRLARALIWCWHNPKCQEHEDNNGVSCSGERSLDRNDRNKASESPQYVHTVGEACICWSSKLWDGRLRSG</sequence>
<feature type="region of interest" description="Disordered" evidence="1">
    <location>
        <begin position="20"/>
        <end position="44"/>
    </location>
</feature>
<organism evidence="2 3">
    <name type="scientific">Dothistroma septosporum (strain NZE10 / CBS 128990)</name>
    <name type="common">Red band needle blight fungus</name>
    <name type="synonym">Mycosphaerella pini</name>
    <dbReference type="NCBI Taxonomy" id="675120"/>
    <lineage>
        <taxon>Eukaryota</taxon>
        <taxon>Fungi</taxon>
        <taxon>Dikarya</taxon>
        <taxon>Ascomycota</taxon>
        <taxon>Pezizomycotina</taxon>
        <taxon>Dothideomycetes</taxon>
        <taxon>Dothideomycetidae</taxon>
        <taxon>Mycosphaerellales</taxon>
        <taxon>Mycosphaerellaceae</taxon>
        <taxon>Dothistroma</taxon>
    </lineage>
</organism>
<name>N1Q2M3_DOTSN</name>
<evidence type="ECO:0000313" key="3">
    <source>
        <dbReference type="Proteomes" id="UP000016933"/>
    </source>
</evidence>
<reference evidence="3" key="1">
    <citation type="journal article" date="2012" name="PLoS Genet.">
        <title>The genomes of the fungal plant pathogens Cladosporium fulvum and Dothistroma septosporum reveal adaptation to different hosts and lifestyles but also signatures of common ancestry.</title>
        <authorList>
            <person name="de Wit P.J.G.M."/>
            <person name="van der Burgt A."/>
            <person name="Oekmen B."/>
            <person name="Stergiopoulos I."/>
            <person name="Abd-Elsalam K.A."/>
            <person name="Aerts A.L."/>
            <person name="Bahkali A.H."/>
            <person name="Beenen H.G."/>
            <person name="Chettri P."/>
            <person name="Cox M.P."/>
            <person name="Datema E."/>
            <person name="de Vries R.P."/>
            <person name="Dhillon B."/>
            <person name="Ganley A.R."/>
            <person name="Griffiths S.A."/>
            <person name="Guo Y."/>
            <person name="Hamelin R.C."/>
            <person name="Henrissat B."/>
            <person name="Kabir M.S."/>
            <person name="Jashni M.K."/>
            <person name="Kema G."/>
            <person name="Klaubauf S."/>
            <person name="Lapidus A."/>
            <person name="Levasseur A."/>
            <person name="Lindquist E."/>
            <person name="Mehrabi R."/>
            <person name="Ohm R.A."/>
            <person name="Owen T.J."/>
            <person name="Salamov A."/>
            <person name="Schwelm A."/>
            <person name="Schijlen E."/>
            <person name="Sun H."/>
            <person name="van den Burg H.A."/>
            <person name="van Ham R.C.H.J."/>
            <person name="Zhang S."/>
            <person name="Goodwin S.B."/>
            <person name="Grigoriev I.V."/>
            <person name="Collemare J."/>
            <person name="Bradshaw R.E."/>
        </authorList>
    </citation>
    <scope>NUCLEOTIDE SEQUENCE [LARGE SCALE GENOMIC DNA]</scope>
    <source>
        <strain evidence="3">NZE10 / CBS 128990</strain>
    </source>
</reference>
<feature type="compositionally biased region" description="Basic and acidic residues" evidence="1">
    <location>
        <begin position="31"/>
        <end position="41"/>
    </location>
</feature>
<keyword evidence="3" id="KW-1185">Reference proteome</keyword>
<gene>
    <name evidence="2" type="ORF">DOTSEDRAFT_67832</name>
</gene>
<evidence type="ECO:0000256" key="1">
    <source>
        <dbReference type="SAM" id="MobiDB-lite"/>
    </source>
</evidence>
<accession>N1Q2M3</accession>